<dbReference type="InterPro" id="IPR035587">
    <property type="entry name" value="DUS-like_FMN-bd"/>
</dbReference>
<keyword evidence="5 11" id="KW-0819">tRNA processing</keyword>
<dbReference type="CDD" id="cd02801">
    <property type="entry name" value="DUS_like_FMN"/>
    <property type="match status" value="1"/>
</dbReference>
<feature type="active site" description="Proton donor" evidence="12">
    <location>
        <position position="103"/>
    </location>
</feature>
<dbReference type="GO" id="GO:0000049">
    <property type="term" value="F:tRNA binding"/>
    <property type="evidence" value="ECO:0007669"/>
    <property type="project" value="UniProtKB-KW"/>
</dbReference>
<feature type="binding site" evidence="13">
    <location>
        <begin position="224"/>
        <end position="225"/>
    </location>
    <ligand>
        <name>FMN</name>
        <dbReference type="ChEBI" id="CHEBI:58210"/>
    </ligand>
</feature>
<dbReference type="EMBL" id="MHIE01000019">
    <property type="protein sequence ID" value="OGY45490.1"/>
    <property type="molecule type" value="Genomic_DNA"/>
</dbReference>
<evidence type="ECO:0000313" key="15">
    <source>
        <dbReference type="EMBL" id="OGY45490.1"/>
    </source>
</evidence>
<dbReference type="Proteomes" id="UP000178240">
    <property type="component" value="Unassembled WGS sequence"/>
</dbReference>
<keyword evidence="4 11" id="KW-0288">FMN</keyword>
<evidence type="ECO:0000256" key="9">
    <source>
        <dbReference type="ARBA" id="ARBA00048205"/>
    </source>
</evidence>
<organism evidence="15 16">
    <name type="scientific">Candidatus Buchananbacteria bacterium RIFCSPHIGHO2_01_FULL_44_11</name>
    <dbReference type="NCBI Taxonomy" id="1797535"/>
    <lineage>
        <taxon>Bacteria</taxon>
        <taxon>Candidatus Buchananiibacteriota</taxon>
    </lineage>
</organism>
<keyword evidence="7" id="KW-0694">RNA-binding</keyword>
<dbReference type="STRING" id="1797535.A2744_02265"/>
<dbReference type="InterPro" id="IPR024036">
    <property type="entry name" value="tRNA-dHydroUridine_Synthase_C"/>
</dbReference>
<feature type="domain" description="DUS-like FMN-binding" evidence="14">
    <location>
        <begin position="16"/>
        <end position="303"/>
    </location>
</feature>
<evidence type="ECO:0000256" key="12">
    <source>
        <dbReference type="PIRSR" id="PIRSR006621-1"/>
    </source>
</evidence>
<evidence type="ECO:0000256" key="2">
    <source>
        <dbReference type="ARBA" id="ARBA00022555"/>
    </source>
</evidence>
<dbReference type="SUPFAM" id="SSF51395">
    <property type="entry name" value="FMN-linked oxidoreductases"/>
    <property type="match status" value="1"/>
</dbReference>
<keyword evidence="3 11" id="KW-0285">Flavoprotein</keyword>
<name>A0A1G1Y106_9BACT</name>
<comment type="cofactor">
    <cofactor evidence="11 13">
        <name>FMN</name>
        <dbReference type="ChEBI" id="CHEBI:58210"/>
    </cofactor>
</comment>
<evidence type="ECO:0000256" key="8">
    <source>
        <dbReference type="ARBA" id="ARBA00023002"/>
    </source>
</evidence>
<evidence type="ECO:0000256" key="10">
    <source>
        <dbReference type="ARBA" id="ARBA00048802"/>
    </source>
</evidence>
<evidence type="ECO:0000256" key="5">
    <source>
        <dbReference type="ARBA" id="ARBA00022694"/>
    </source>
</evidence>
<dbReference type="GO" id="GO:0017150">
    <property type="term" value="F:tRNA dihydrouridine synthase activity"/>
    <property type="evidence" value="ECO:0007669"/>
    <property type="project" value="InterPro"/>
</dbReference>
<evidence type="ECO:0000256" key="13">
    <source>
        <dbReference type="PIRSR" id="PIRSR006621-2"/>
    </source>
</evidence>
<comment type="similarity">
    <text evidence="11">Belongs to the dus family.</text>
</comment>
<dbReference type="PANTHER" id="PTHR11082:SF25">
    <property type="entry name" value="DUS-LIKE FMN-BINDING DOMAIN-CONTAINING PROTEIN"/>
    <property type="match status" value="1"/>
</dbReference>
<evidence type="ECO:0000259" key="14">
    <source>
        <dbReference type="Pfam" id="PF01207"/>
    </source>
</evidence>
<sequence length="315" mass="34680">MNKDFWQNLKKPIIALAPMDGYTDSAFRQICKEVNPAIIVFTEFTSADGLSHGAKTLKEKIAFVPSEQPIIVQLFGKEPQKFVEAVKYCEAAGFAGIDINMGCPARKVIRSEHGLALRKDPETAFRIVEAVAKNTKLPVSVKTRLGWDGNLDLDSFAKGIENAGANLITIHARFFKEVRFGPIDYNPLYELKSKIKIPIIVNGGITSLTDGLEKIGNLDGLMIGRAALGNPWVFNLKPVTNFSEKIPVIKRHAAYMVKTKGAKAGILQMRKHLLDYVSAMPQAKNFRSQLARVNNLKEIDGVLAEIKTSLAAESA</sequence>
<evidence type="ECO:0000313" key="16">
    <source>
        <dbReference type="Proteomes" id="UP000178240"/>
    </source>
</evidence>
<keyword evidence="8 11" id="KW-0560">Oxidoreductase</keyword>
<accession>A0A1G1Y106</accession>
<dbReference type="Pfam" id="PF01207">
    <property type="entry name" value="Dus"/>
    <property type="match status" value="1"/>
</dbReference>
<feature type="binding site" evidence="13">
    <location>
        <position position="171"/>
    </location>
    <ligand>
        <name>FMN</name>
        <dbReference type="ChEBI" id="CHEBI:58210"/>
    </ligand>
</feature>
<dbReference type="Gene3D" id="1.10.1200.80">
    <property type="entry name" value="Putative flavin oxidoreducatase, domain 2"/>
    <property type="match status" value="1"/>
</dbReference>
<dbReference type="GO" id="GO:0050660">
    <property type="term" value="F:flavin adenine dinucleotide binding"/>
    <property type="evidence" value="ECO:0007669"/>
    <property type="project" value="InterPro"/>
</dbReference>
<comment type="caution">
    <text evidence="15">The sequence shown here is derived from an EMBL/GenBank/DDBJ whole genome shotgun (WGS) entry which is preliminary data.</text>
</comment>
<evidence type="ECO:0000256" key="1">
    <source>
        <dbReference type="ARBA" id="ARBA00002790"/>
    </source>
</evidence>
<evidence type="ECO:0000256" key="7">
    <source>
        <dbReference type="ARBA" id="ARBA00022884"/>
    </source>
</evidence>
<feature type="binding site" evidence="13">
    <location>
        <begin position="202"/>
        <end position="204"/>
    </location>
    <ligand>
        <name>FMN</name>
        <dbReference type="ChEBI" id="CHEBI:58210"/>
    </ligand>
</feature>
<dbReference type="Gene3D" id="3.20.20.70">
    <property type="entry name" value="Aldolase class I"/>
    <property type="match status" value="1"/>
</dbReference>
<evidence type="ECO:0000256" key="3">
    <source>
        <dbReference type="ARBA" id="ARBA00022630"/>
    </source>
</evidence>
<evidence type="ECO:0000256" key="4">
    <source>
        <dbReference type="ARBA" id="ARBA00022643"/>
    </source>
</evidence>
<reference evidence="15 16" key="1">
    <citation type="journal article" date="2016" name="Nat. Commun.">
        <title>Thousands of microbial genomes shed light on interconnected biogeochemical processes in an aquifer system.</title>
        <authorList>
            <person name="Anantharaman K."/>
            <person name="Brown C.T."/>
            <person name="Hug L.A."/>
            <person name="Sharon I."/>
            <person name="Castelle C.J."/>
            <person name="Probst A.J."/>
            <person name="Thomas B.C."/>
            <person name="Singh A."/>
            <person name="Wilkins M.J."/>
            <person name="Karaoz U."/>
            <person name="Brodie E.L."/>
            <person name="Williams K.H."/>
            <person name="Hubbard S.S."/>
            <person name="Banfield J.F."/>
        </authorList>
    </citation>
    <scope>NUCLEOTIDE SEQUENCE [LARGE SCALE GENOMIC DNA]</scope>
</reference>
<comment type="catalytic activity">
    <reaction evidence="9">
        <text>a 5,6-dihydrouridine in tRNA + NADP(+) = a uridine in tRNA + NADPH + H(+)</text>
        <dbReference type="Rhea" id="RHEA:23624"/>
        <dbReference type="Rhea" id="RHEA-COMP:13339"/>
        <dbReference type="Rhea" id="RHEA-COMP:13887"/>
        <dbReference type="ChEBI" id="CHEBI:15378"/>
        <dbReference type="ChEBI" id="CHEBI:57783"/>
        <dbReference type="ChEBI" id="CHEBI:58349"/>
        <dbReference type="ChEBI" id="CHEBI:65315"/>
        <dbReference type="ChEBI" id="CHEBI:74443"/>
    </reaction>
</comment>
<keyword evidence="6" id="KW-0521">NADP</keyword>
<evidence type="ECO:0000256" key="11">
    <source>
        <dbReference type="PIRNR" id="PIRNR006621"/>
    </source>
</evidence>
<keyword evidence="2" id="KW-0820">tRNA-binding</keyword>
<protein>
    <recommendedName>
        <fullName evidence="11">tRNA-dihydrouridine synthase</fullName>
        <ecNumber evidence="11">1.3.1.-</ecNumber>
    </recommendedName>
</protein>
<gene>
    <name evidence="15" type="ORF">A2744_02265</name>
</gene>
<dbReference type="InterPro" id="IPR013785">
    <property type="entry name" value="Aldolase_TIM"/>
</dbReference>
<comment type="function">
    <text evidence="1 11">Catalyzes the synthesis of 5,6-dihydrouridine (D), a modified base found in the D-loop of most tRNAs, via the reduction of the C5-C6 double bond in target uridines.</text>
</comment>
<feature type="binding site" evidence="13">
    <location>
        <position position="73"/>
    </location>
    <ligand>
        <name>FMN</name>
        <dbReference type="ChEBI" id="CHEBI:58210"/>
    </ligand>
</feature>
<dbReference type="EC" id="1.3.1.-" evidence="11"/>
<evidence type="ECO:0000256" key="6">
    <source>
        <dbReference type="ARBA" id="ARBA00022857"/>
    </source>
</evidence>
<dbReference type="PANTHER" id="PTHR11082">
    <property type="entry name" value="TRNA-DIHYDROURIDINE SYNTHASE"/>
    <property type="match status" value="1"/>
</dbReference>
<dbReference type="AlphaFoldDB" id="A0A1G1Y106"/>
<keyword evidence="13" id="KW-0547">Nucleotide-binding</keyword>
<proteinExistence type="inferred from homology"/>
<feature type="binding site" evidence="13">
    <location>
        <position position="142"/>
    </location>
    <ligand>
        <name>FMN</name>
        <dbReference type="ChEBI" id="CHEBI:58210"/>
    </ligand>
</feature>
<dbReference type="InterPro" id="IPR001269">
    <property type="entry name" value="DUS_fam"/>
</dbReference>
<comment type="catalytic activity">
    <reaction evidence="10">
        <text>a 5,6-dihydrouridine in tRNA + NAD(+) = a uridine in tRNA + NADH + H(+)</text>
        <dbReference type="Rhea" id="RHEA:54452"/>
        <dbReference type="Rhea" id="RHEA-COMP:13339"/>
        <dbReference type="Rhea" id="RHEA-COMP:13887"/>
        <dbReference type="ChEBI" id="CHEBI:15378"/>
        <dbReference type="ChEBI" id="CHEBI:57540"/>
        <dbReference type="ChEBI" id="CHEBI:57945"/>
        <dbReference type="ChEBI" id="CHEBI:65315"/>
        <dbReference type="ChEBI" id="CHEBI:74443"/>
    </reaction>
</comment>
<dbReference type="PIRSF" id="PIRSF006621">
    <property type="entry name" value="Dus"/>
    <property type="match status" value="1"/>
</dbReference>